<dbReference type="InterPro" id="IPR000209">
    <property type="entry name" value="Peptidase_S8/S53_dom"/>
</dbReference>
<evidence type="ECO:0000256" key="6">
    <source>
        <dbReference type="RuleBase" id="RU003355"/>
    </source>
</evidence>
<gene>
    <name evidence="9" type="ORF">SAMN05421640_1562</name>
</gene>
<keyword evidence="7" id="KW-0732">Signal</keyword>
<feature type="domain" description="PKD" evidence="8">
    <location>
        <begin position="911"/>
        <end position="962"/>
    </location>
</feature>
<evidence type="ECO:0000256" key="2">
    <source>
        <dbReference type="ARBA" id="ARBA00022670"/>
    </source>
</evidence>
<organism evidence="9 10">
    <name type="scientific">Ekhidna lutea</name>
    <dbReference type="NCBI Taxonomy" id="447679"/>
    <lineage>
        <taxon>Bacteria</taxon>
        <taxon>Pseudomonadati</taxon>
        <taxon>Bacteroidota</taxon>
        <taxon>Cytophagia</taxon>
        <taxon>Cytophagales</taxon>
        <taxon>Reichenbachiellaceae</taxon>
        <taxon>Ekhidna</taxon>
    </lineage>
</organism>
<feature type="active site" description="Charge relay system" evidence="5">
    <location>
        <position position="137"/>
    </location>
</feature>
<dbReference type="OrthoDB" id="9813435at2"/>
<dbReference type="InterPro" id="IPR023828">
    <property type="entry name" value="Peptidase_S8_Ser-AS"/>
</dbReference>
<evidence type="ECO:0000256" key="5">
    <source>
        <dbReference type="PROSITE-ProRule" id="PRU01240"/>
    </source>
</evidence>
<dbReference type="Proteomes" id="UP000198393">
    <property type="component" value="Unassembled WGS sequence"/>
</dbReference>
<dbReference type="InterPro" id="IPR023827">
    <property type="entry name" value="Peptidase_S8_Asp-AS"/>
</dbReference>
<accession>A0A239HXC5</accession>
<dbReference type="Pfam" id="PF00082">
    <property type="entry name" value="Peptidase_S8"/>
    <property type="match status" value="1"/>
</dbReference>
<evidence type="ECO:0000313" key="10">
    <source>
        <dbReference type="Proteomes" id="UP000198393"/>
    </source>
</evidence>
<dbReference type="PROSITE" id="PS50093">
    <property type="entry name" value="PKD"/>
    <property type="match status" value="1"/>
</dbReference>
<dbReference type="SUPFAM" id="SSF49299">
    <property type="entry name" value="PKD domain"/>
    <property type="match status" value="1"/>
</dbReference>
<feature type="signal peptide" evidence="7">
    <location>
        <begin position="1"/>
        <end position="21"/>
    </location>
</feature>
<sequence>MKRTISILVLTLAGLIGFAQKATLLTTDAFKEQSLNQNWIYAKLKAKEPSITSGIKATSIDRLIKIPVPKDKNPIEFCNELRVSNSYEYADPIVEYVPLFTPSDPLVSNQYYLDVIEAYAAWDITKGDDDITIGIIDTGLDTDHEDLIDNLWVNVNDTIDGLDNDNNGYVDDHMGYDFADEDADPSIQNGNHGMIVGGIAGARANNGKGIAGVGYNTKIAALKGFRSSNGTSNGLYDAIIYAAENGFDVVNLSWGRMGQPLQSEQDIINYAVLEHDMVCVAAAGNEGGKATEENKWYPASYDHVLSVGATDANDNKSSGSTFNYAVDLVAPGVGMYSTFSGNSYGDGGPGTSYAAPLVAAAVALVKDKFPNLSAIQLMERVRSTADDIYDVGNNENYDGKLGKGRLNVFRAVNESNVKSIRADVEGVTSTFGDLVFYGDTLTVSTNLTNYLTAINNPLITISSPGENFVAHKNTFQPGYIGSHDSTELSFEIILDEDVAPETDIAIRLDYSASGYNDFQFLEITTSPDYADFGNNKLSMTISGDGDLGYNEYGPNFEGSGFQYQFDTLMTYTGLMLATHSASVSDNIITNYTNQSRNEDFATQKNYRLQHHQGADHYGYSEFSDLNHPLVIEQSNITWEGEDFLIIRYRIINNSASAINNLSAGIFADWELDDKTANYAAYDSLRQYIFTRNSSSNLYAGVQVLGGDVIEYSALDMGTFNGNEQDINDLFTDESKYDFLVNQNSTEAGGLGAGNDVATINGITINQLDSASESYVNVIYGVASDKSSLDSIIQRASDRLNEFILKPRVLETFFTCDGSSVSIDPATGTNYTFYEDPLGQNVISSGSSLDVTNITTDTLFYARNIDGSYPSDIFEIRLNLFADIADFDMSTDTLYLDHPTTNVVQFQDQSIDAISWAWDFGQGTSSTLQNPSLSFSNEGNFEISLSIENEQGCVDTISKTLVVSERPSTPEIADISTCPGENVIIEDSTADKIHLYAFADQATPSQSGTNVTIEFVQSDTTVYVSGVYNSFESEKVPVKIDVLEVSGKLFHAPDTTSETNQLVLSAIDVESDATVEWVVNGDAAGSDKSLSIAENTGIINVELQITNSNGCSRIINRSISISTSPVAFQEDLISCNNDSVKLAPENGTYFGFYEDPDLTQLIKKGKQLVTNAYEKVYVVGLDDGLPGLPIEVNIRNESTNLQIEHSVTKVQTKNKVSFSANAESMLNSYEWFLDGELFETTAMPTIFLDNEVYEVVLHATTASGCMAIDTTELDFIPPLSLQQENFRIFPNPTTRFLIVEAHFPVQLELFQLDGKRIKLLKSKSNKTIVDLLKEPKGMYILRIHGPDQTITYPIVLN</sequence>
<keyword evidence="2 5" id="KW-0645">Protease</keyword>
<dbReference type="SUPFAM" id="SSF52743">
    <property type="entry name" value="Subtilisin-like"/>
    <property type="match status" value="1"/>
</dbReference>
<feature type="active site" description="Charge relay system" evidence="5">
    <location>
        <position position="192"/>
    </location>
</feature>
<dbReference type="PROSITE" id="PS00137">
    <property type="entry name" value="SUBTILASE_HIS"/>
    <property type="match status" value="1"/>
</dbReference>
<dbReference type="PROSITE" id="PS00136">
    <property type="entry name" value="SUBTILASE_ASP"/>
    <property type="match status" value="1"/>
</dbReference>
<dbReference type="GO" id="GO:0004252">
    <property type="term" value="F:serine-type endopeptidase activity"/>
    <property type="evidence" value="ECO:0007669"/>
    <property type="project" value="UniProtKB-UniRule"/>
</dbReference>
<dbReference type="InterPro" id="IPR022409">
    <property type="entry name" value="PKD/Chitinase_dom"/>
</dbReference>
<evidence type="ECO:0000313" key="9">
    <source>
        <dbReference type="EMBL" id="SNS86056.1"/>
    </source>
</evidence>
<dbReference type="Gene3D" id="3.40.50.200">
    <property type="entry name" value="Peptidase S8/S53 domain"/>
    <property type="match status" value="1"/>
</dbReference>
<protein>
    <submittedName>
        <fullName evidence="9">Por secretion system C-terminal sorting domain-containing protein</fullName>
    </submittedName>
</protein>
<proteinExistence type="inferred from homology"/>
<comment type="similarity">
    <text evidence="1 5 6">Belongs to the peptidase S8 family.</text>
</comment>
<dbReference type="InterPro" id="IPR051048">
    <property type="entry name" value="Peptidase_S8/S53_subtilisin"/>
</dbReference>
<evidence type="ECO:0000256" key="1">
    <source>
        <dbReference type="ARBA" id="ARBA00011073"/>
    </source>
</evidence>
<dbReference type="GO" id="GO:0006508">
    <property type="term" value="P:proteolysis"/>
    <property type="evidence" value="ECO:0007669"/>
    <property type="project" value="UniProtKB-KW"/>
</dbReference>
<evidence type="ECO:0000256" key="4">
    <source>
        <dbReference type="ARBA" id="ARBA00022825"/>
    </source>
</evidence>
<dbReference type="InterPro" id="IPR022398">
    <property type="entry name" value="Peptidase_S8_His-AS"/>
</dbReference>
<evidence type="ECO:0000259" key="8">
    <source>
        <dbReference type="PROSITE" id="PS50093"/>
    </source>
</evidence>
<dbReference type="InterPro" id="IPR036852">
    <property type="entry name" value="Peptidase_S8/S53_dom_sf"/>
</dbReference>
<keyword evidence="3 5" id="KW-0378">Hydrolase</keyword>
<dbReference type="InterPro" id="IPR013783">
    <property type="entry name" value="Ig-like_fold"/>
</dbReference>
<reference evidence="9 10" key="1">
    <citation type="submission" date="2017-06" db="EMBL/GenBank/DDBJ databases">
        <authorList>
            <person name="Kim H.J."/>
            <person name="Triplett B.A."/>
        </authorList>
    </citation>
    <scope>NUCLEOTIDE SEQUENCE [LARGE SCALE GENOMIC DNA]</scope>
    <source>
        <strain evidence="9 10">DSM 19307</strain>
    </source>
</reference>
<dbReference type="Pfam" id="PF18911">
    <property type="entry name" value="PKD_4"/>
    <property type="match status" value="1"/>
</dbReference>
<evidence type="ECO:0000256" key="7">
    <source>
        <dbReference type="SAM" id="SignalP"/>
    </source>
</evidence>
<dbReference type="InterPro" id="IPR026444">
    <property type="entry name" value="Secre_tail"/>
</dbReference>
<dbReference type="InterPro" id="IPR015500">
    <property type="entry name" value="Peptidase_S8_subtilisin-rel"/>
</dbReference>
<dbReference type="InterPro" id="IPR000601">
    <property type="entry name" value="PKD_dom"/>
</dbReference>
<dbReference type="InterPro" id="IPR035986">
    <property type="entry name" value="PKD_dom_sf"/>
</dbReference>
<dbReference type="Gene3D" id="2.60.40.10">
    <property type="entry name" value="Immunoglobulins"/>
    <property type="match status" value="1"/>
</dbReference>
<dbReference type="NCBIfam" id="TIGR04183">
    <property type="entry name" value="Por_Secre_tail"/>
    <property type="match status" value="1"/>
</dbReference>
<evidence type="ECO:0000256" key="3">
    <source>
        <dbReference type="ARBA" id="ARBA00022801"/>
    </source>
</evidence>
<dbReference type="PANTHER" id="PTHR43399">
    <property type="entry name" value="SUBTILISIN-RELATED"/>
    <property type="match status" value="1"/>
</dbReference>
<keyword evidence="4 5" id="KW-0720">Serine protease</keyword>
<dbReference type="PROSITE" id="PS51892">
    <property type="entry name" value="SUBTILASE"/>
    <property type="match status" value="1"/>
</dbReference>
<dbReference type="CDD" id="cd00146">
    <property type="entry name" value="PKD"/>
    <property type="match status" value="1"/>
</dbReference>
<dbReference type="RefSeq" id="WP_089356283.1">
    <property type="nucleotide sequence ID" value="NZ_FZPD01000002.1"/>
</dbReference>
<dbReference type="PANTHER" id="PTHR43399:SF4">
    <property type="entry name" value="CELL WALL-ASSOCIATED PROTEASE"/>
    <property type="match status" value="1"/>
</dbReference>
<dbReference type="PROSITE" id="PS00138">
    <property type="entry name" value="SUBTILASE_SER"/>
    <property type="match status" value="1"/>
</dbReference>
<feature type="active site" description="Charge relay system" evidence="5">
    <location>
        <position position="352"/>
    </location>
</feature>
<dbReference type="SMART" id="SM00089">
    <property type="entry name" value="PKD"/>
    <property type="match status" value="1"/>
</dbReference>
<name>A0A239HXC5_EKHLU</name>
<dbReference type="PRINTS" id="PR00723">
    <property type="entry name" value="SUBTILISIN"/>
</dbReference>
<feature type="chain" id="PRO_5012037337" evidence="7">
    <location>
        <begin position="22"/>
        <end position="1356"/>
    </location>
</feature>
<keyword evidence="10" id="KW-1185">Reference proteome</keyword>
<dbReference type="EMBL" id="FZPD01000002">
    <property type="protein sequence ID" value="SNS86056.1"/>
    <property type="molecule type" value="Genomic_DNA"/>
</dbReference>